<evidence type="ECO:0000256" key="1">
    <source>
        <dbReference type="ARBA" id="ARBA00023125"/>
    </source>
</evidence>
<dbReference type="RefSeq" id="WP_188675977.1">
    <property type="nucleotide sequence ID" value="NZ_BMJH01000003.1"/>
</dbReference>
<keyword evidence="4" id="KW-1185">Reference proteome</keyword>
<dbReference type="EMBL" id="BMJH01000003">
    <property type="protein sequence ID" value="GGC72571.1"/>
    <property type="molecule type" value="Genomic_DNA"/>
</dbReference>
<dbReference type="Proteomes" id="UP000641514">
    <property type="component" value="Unassembled WGS sequence"/>
</dbReference>
<sequence length="149" mass="16254">MYECSTTIMGNVITPLTPRTLTSSGVQVAGFTVVSTARVFDKDKNEWRDGTKLFVRVNCWNRAAANVVATLSKGDPVVVHGDLYNTEYTTKEGEAKTALEMRARAVGLDLVRYAPEAETTVEATPMTEVVDNLTTVAFEDTTSEIKDVA</sequence>
<reference evidence="3" key="1">
    <citation type="journal article" date="2014" name="Int. J. Syst. Evol. Microbiol.">
        <title>Complete genome sequence of Corynebacterium casei LMG S-19264T (=DSM 44701T), isolated from a smear-ripened cheese.</title>
        <authorList>
            <consortium name="US DOE Joint Genome Institute (JGI-PGF)"/>
            <person name="Walter F."/>
            <person name="Albersmeier A."/>
            <person name="Kalinowski J."/>
            <person name="Ruckert C."/>
        </authorList>
    </citation>
    <scope>NUCLEOTIDE SEQUENCE</scope>
    <source>
        <strain evidence="3">CGMCC 1.15478</strain>
    </source>
</reference>
<dbReference type="Gene3D" id="2.40.50.140">
    <property type="entry name" value="Nucleic acid-binding proteins"/>
    <property type="match status" value="1"/>
</dbReference>
<evidence type="ECO:0008006" key="5">
    <source>
        <dbReference type="Google" id="ProtNLM"/>
    </source>
</evidence>
<evidence type="ECO:0000256" key="2">
    <source>
        <dbReference type="PROSITE-ProRule" id="PRU00252"/>
    </source>
</evidence>
<dbReference type="InterPro" id="IPR012340">
    <property type="entry name" value="NA-bd_OB-fold"/>
</dbReference>
<dbReference type="Pfam" id="PF00436">
    <property type="entry name" value="SSB"/>
    <property type="match status" value="1"/>
</dbReference>
<gene>
    <name evidence="3" type="ORF">GCM10011410_27070</name>
</gene>
<name>A0A916XHJ0_9ACTN</name>
<accession>A0A916XHJ0</accession>
<organism evidence="3 4">
    <name type="scientific">Hoyosella rhizosphaerae</name>
    <dbReference type="NCBI Taxonomy" id="1755582"/>
    <lineage>
        <taxon>Bacteria</taxon>
        <taxon>Bacillati</taxon>
        <taxon>Actinomycetota</taxon>
        <taxon>Actinomycetes</taxon>
        <taxon>Mycobacteriales</taxon>
        <taxon>Hoyosellaceae</taxon>
        <taxon>Hoyosella</taxon>
    </lineage>
</organism>
<evidence type="ECO:0000313" key="4">
    <source>
        <dbReference type="Proteomes" id="UP000641514"/>
    </source>
</evidence>
<protein>
    <recommendedName>
        <fullName evidence="5">Single-stranded DNA-binding protein</fullName>
    </recommendedName>
</protein>
<dbReference type="GO" id="GO:0003697">
    <property type="term" value="F:single-stranded DNA binding"/>
    <property type="evidence" value="ECO:0007669"/>
    <property type="project" value="InterPro"/>
</dbReference>
<dbReference type="PROSITE" id="PS50935">
    <property type="entry name" value="SSB"/>
    <property type="match status" value="1"/>
</dbReference>
<evidence type="ECO:0000313" key="3">
    <source>
        <dbReference type="EMBL" id="GGC72571.1"/>
    </source>
</evidence>
<dbReference type="CDD" id="cd04496">
    <property type="entry name" value="SSB_OBF"/>
    <property type="match status" value="1"/>
</dbReference>
<keyword evidence="1 2" id="KW-0238">DNA-binding</keyword>
<dbReference type="SUPFAM" id="SSF50249">
    <property type="entry name" value="Nucleic acid-binding proteins"/>
    <property type="match status" value="1"/>
</dbReference>
<dbReference type="AlphaFoldDB" id="A0A916XHJ0"/>
<reference evidence="3" key="2">
    <citation type="submission" date="2020-09" db="EMBL/GenBank/DDBJ databases">
        <authorList>
            <person name="Sun Q."/>
            <person name="Zhou Y."/>
        </authorList>
    </citation>
    <scope>NUCLEOTIDE SEQUENCE</scope>
    <source>
        <strain evidence="3">CGMCC 1.15478</strain>
    </source>
</reference>
<dbReference type="InterPro" id="IPR000424">
    <property type="entry name" value="Primosome_PriB/ssb"/>
</dbReference>
<comment type="caution">
    <text evidence="3">The sequence shown here is derived from an EMBL/GenBank/DDBJ whole genome shotgun (WGS) entry which is preliminary data.</text>
</comment>
<proteinExistence type="predicted"/>